<dbReference type="InterPro" id="IPR002559">
    <property type="entry name" value="Transposase_11"/>
</dbReference>
<sequence>TADEKGESMPLGRSSLLYDVENELVLDARLEPYRASERHMALEHLNYLQELSLSSPCLLLFDRGYPSLWLLACLQRRQLGFLMRCRAHFLTEVAAFAQGAEQDAVLELDLGVSRRLPNEQLQQFLSPGQTKLYVRAVKVELKNGETEYLLTSLQQEGLPTLRQLYHKRWGVETGLDLHKNPLQLENFSAKTVLGVRQDFHAHMLAVNLSALLIADAEQELEQQQALKENKHVYKVNRAVALGLVKDNLPSLLMGQEAVEQLYERLKHKIKRRKEALRPGRSFPRVRKRKYKYNINKRPVI</sequence>
<dbReference type="GO" id="GO:0006313">
    <property type="term" value="P:DNA transposition"/>
    <property type="evidence" value="ECO:0007669"/>
    <property type="project" value="InterPro"/>
</dbReference>
<dbReference type="GO" id="GO:0004803">
    <property type="term" value="F:transposase activity"/>
    <property type="evidence" value="ECO:0007669"/>
    <property type="project" value="InterPro"/>
</dbReference>
<dbReference type="GO" id="GO:0003677">
    <property type="term" value="F:DNA binding"/>
    <property type="evidence" value="ECO:0007669"/>
    <property type="project" value="InterPro"/>
</dbReference>
<dbReference type="Proteomes" id="UP000256708">
    <property type="component" value="Unassembled WGS sequence"/>
</dbReference>
<dbReference type="InterPro" id="IPR012337">
    <property type="entry name" value="RNaseH-like_sf"/>
</dbReference>
<dbReference type="PANTHER" id="PTHR33258">
    <property type="entry name" value="TRANSPOSASE INSL FOR INSERTION SEQUENCE ELEMENT IS186A-RELATED"/>
    <property type="match status" value="1"/>
</dbReference>
<dbReference type="Pfam" id="PF01609">
    <property type="entry name" value="DDE_Tnp_1"/>
    <property type="match status" value="1"/>
</dbReference>
<comment type="caution">
    <text evidence="2">The sequence shown here is derived from an EMBL/GenBank/DDBJ whole genome shotgun (WGS) entry which is preliminary data.</text>
</comment>
<evidence type="ECO:0000313" key="2">
    <source>
        <dbReference type="EMBL" id="RDV16580.1"/>
    </source>
</evidence>
<organism evidence="2 3">
    <name type="scientific">Pontibacter diazotrophicus</name>
    <dbReference type="NCBI Taxonomy" id="1400979"/>
    <lineage>
        <taxon>Bacteria</taxon>
        <taxon>Pseudomonadati</taxon>
        <taxon>Bacteroidota</taxon>
        <taxon>Cytophagia</taxon>
        <taxon>Cytophagales</taxon>
        <taxon>Hymenobacteraceae</taxon>
        <taxon>Pontibacter</taxon>
    </lineage>
</organism>
<feature type="non-terminal residue" evidence="2">
    <location>
        <position position="1"/>
    </location>
</feature>
<reference evidence="3" key="1">
    <citation type="submission" date="2018-08" db="EMBL/GenBank/DDBJ databases">
        <authorList>
            <person name="Liu Z.-W."/>
            <person name="Du Z.-J."/>
        </authorList>
    </citation>
    <scope>NUCLEOTIDE SEQUENCE [LARGE SCALE GENOMIC DNA]</scope>
    <source>
        <strain evidence="3">H4X</strain>
    </source>
</reference>
<evidence type="ECO:0000313" key="3">
    <source>
        <dbReference type="Proteomes" id="UP000256708"/>
    </source>
</evidence>
<dbReference type="PANTHER" id="PTHR33258:SF1">
    <property type="entry name" value="TRANSPOSASE INSL FOR INSERTION SEQUENCE ELEMENT IS186A-RELATED"/>
    <property type="match status" value="1"/>
</dbReference>
<protein>
    <recommendedName>
        <fullName evidence="1">Transposase IS4-like domain-containing protein</fullName>
    </recommendedName>
</protein>
<dbReference type="RefSeq" id="WP_115564441.1">
    <property type="nucleotide sequence ID" value="NZ_QRGR01000004.1"/>
</dbReference>
<gene>
    <name evidence="2" type="ORF">DXT99_05150</name>
</gene>
<name>A0A3D8LGN8_9BACT</name>
<keyword evidence="3" id="KW-1185">Reference proteome</keyword>
<dbReference type="SUPFAM" id="SSF53098">
    <property type="entry name" value="Ribonuclease H-like"/>
    <property type="match status" value="1"/>
</dbReference>
<dbReference type="AlphaFoldDB" id="A0A3D8LGN8"/>
<dbReference type="OrthoDB" id="832360at2"/>
<accession>A0A3D8LGN8</accession>
<evidence type="ECO:0000259" key="1">
    <source>
        <dbReference type="Pfam" id="PF01609"/>
    </source>
</evidence>
<feature type="domain" description="Transposase IS4-like" evidence="1">
    <location>
        <begin position="16"/>
        <end position="208"/>
    </location>
</feature>
<proteinExistence type="predicted"/>
<dbReference type="EMBL" id="QRGR01000004">
    <property type="protein sequence ID" value="RDV16580.1"/>
    <property type="molecule type" value="Genomic_DNA"/>
</dbReference>